<organism evidence="4 5">
    <name type="scientific">Dulcicalothrix desertica PCC 7102</name>
    <dbReference type="NCBI Taxonomy" id="232991"/>
    <lineage>
        <taxon>Bacteria</taxon>
        <taxon>Bacillati</taxon>
        <taxon>Cyanobacteriota</taxon>
        <taxon>Cyanophyceae</taxon>
        <taxon>Nostocales</taxon>
        <taxon>Calotrichaceae</taxon>
        <taxon>Dulcicalothrix</taxon>
    </lineage>
</organism>
<keyword evidence="3" id="KW-0732">Signal</keyword>
<dbReference type="OrthoDB" id="509850at2"/>
<keyword evidence="5" id="KW-1185">Reference proteome</keyword>
<evidence type="ECO:0008006" key="6">
    <source>
        <dbReference type="Google" id="ProtNLM"/>
    </source>
</evidence>
<dbReference type="EMBL" id="RSCL01000007">
    <property type="protein sequence ID" value="RUT05965.1"/>
    <property type="molecule type" value="Genomic_DNA"/>
</dbReference>
<sequence length="203" mass="21712">MLPLPKLTKNLSWIIILASIISPAAAHNIQVKGDIAGLWHIEPNHSPKAGETARAWVALTRKGGKILPLNEANCNMAVFSKPRKPNDKPILQPTVQAINAEKYQGIPGANIIFPSVGLYQLELSCTPKTEGDFRPFTMSYDATVATGQKAVTPSPQISPQQAQKVSGASTSTKAERTNVLSVALPVVIGLGVVGTAAWFIKKR</sequence>
<proteinExistence type="predicted"/>
<evidence type="ECO:0000256" key="3">
    <source>
        <dbReference type="SAM" id="SignalP"/>
    </source>
</evidence>
<evidence type="ECO:0000256" key="1">
    <source>
        <dbReference type="SAM" id="MobiDB-lite"/>
    </source>
</evidence>
<accession>A0A3S5K3A3</accession>
<evidence type="ECO:0000313" key="4">
    <source>
        <dbReference type="EMBL" id="RUT05965.1"/>
    </source>
</evidence>
<reference evidence="4" key="1">
    <citation type="submission" date="2018-12" db="EMBL/GenBank/DDBJ databases">
        <authorList>
            <person name="Will S."/>
            <person name="Neumann-Schaal M."/>
            <person name="Henke P."/>
        </authorList>
    </citation>
    <scope>NUCLEOTIDE SEQUENCE</scope>
    <source>
        <strain evidence="4">PCC 7102</strain>
    </source>
</reference>
<reference evidence="4" key="2">
    <citation type="journal article" date="2019" name="Genome Biol. Evol.">
        <title>Day and night: Metabolic profiles and evolutionary relationships of six axenic non-marine cyanobacteria.</title>
        <authorList>
            <person name="Will S.E."/>
            <person name="Henke P."/>
            <person name="Boedeker C."/>
            <person name="Huang S."/>
            <person name="Brinkmann H."/>
            <person name="Rohde M."/>
            <person name="Jarek M."/>
            <person name="Friedl T."/>
            <person name="Seufert S."/>
            <person name="Schumacher M."/>
            <person name="Overmann J."/>
            <person name="Neumann-Schaal M."/>
            <person name="Petersen J."/>
        </authorList>
    </citation>
    <scope>NUCLEOTIDE SEQUENCE [LARGE SCALE GENOMIC DNA]</scope>
    <source>
        <strain evidence="4">PCC 7102</strain>
    </source>
</reference>
<dbReference type="AlphaFoldDB" id="A0A3S5K3A3"/>
<feature type="chain" id="PRO_5030083694" description="Transketolase" evidence="3">
    <location>
        <begin position="27"/>
        <end position="203"/>
    </location>
</feature>
<keyword evidence="2" id="KW-0472">Membrane</keyword>
<feature type="region of interest" description="Disordered" evidence="1">
    <location>
        <begin position="151"/>
        <end position="170"/>
    </location>
</feature>
<name>A0A3S5K3A3_9CYAN</name>
<dbReference type="RefSeq" id="WP_127081667.1">
    <property type="nucleotide sequence ID" value="NZ_RSCL01000007.1"/>
</dbReference>
<dbReference type="Proteomes" id="UP000271624">
    <property type="component" value="Unassembled WGS sequence"/>
</dbReference>
<feature type="transmembrane region" description="Helical" evidence="2">
    <location>
        <begin position="179"/>
        <end position="200"/>
    </location>
</feature>
<keyword evidence="2" id="KW-1133">Transmembrane helix</keyword>
<gene>
    <name evidence="4" type="ORF">DSM106972_031710</name>
</gene>
<comment type="caution">
    <text evidence="4">The sequence shown here is derived from an EMBL/GenBank/DDBJ whole genome shotgun (WGS) entry which is preliminary data.</text>
</comment>
<keyword evidence="2" id="KW-0812">Transmembrane</keyword>
<feature type="signal peptide" evidence="3">
    <location>
        <begin position="1"/>
        <end position="26"/>
    </location>
</feature>
<protein>
    <recommendedName>
        <fullName evidence="6">Transketolase</fullName>
    </recommendedName>
</protein>
<evidence type="ECO:0000313" key="5">
    <source>
        <dbReference type="Proteomes" id="UP000271624"/>
    </source>
</evidence>
<evidence type="ECO:0000256" key="2">
    <source>
        <dbReference type="SAM" id="Phobius"/>
    </source>
</evidence>